<evidence type="ECO:0000313" key="2">
    <source>
        <dbReference type="Proteomes" id="UP001158576"/>
    </source>
</evidence>
<organism evidence="1 2">
    <name type="scientific">Oikopleura dioica</name>
    <name type="common">Tunicate</name>
    <dbReference type="NCBI Taxonomy" id="34765"/>
    <lineage>
        <taxon>Eukaryota</taxon>
        <taxon>Metazoa</taxon>
        <taxon>Chordata</taxon>
        <taxon>Tunicata</taxon>
        <taxon>Appendicularia</taxon>
        <taxon>Copelata</taxon>
        <taxon>Oikopleuridae</taxon>
        <taxon>Oikopleura</taxon>
    </lineage>
</organism>
<keyword evidence="2" id="KW-1185">Reference proteome</keyword>
<dbReference type="EMBL" id="OU015567">
    <property type="protein sequence ID" value="CAG5109751.1"/>
    <property type="molecule type" value="Genomic_DNA"/>
</dbReference>
<sequence length="176" mass="20245">MMLFLICAVAVAAQSCEDTDKIKKWQAVREIDESLLNKITVAAKFYQKSISYGEIGDTLKSSTLKKAYEKSLTHLDTAFENKFCNHYKRFEPVQQLIEAVDTNFDETKIDLAIESLKEQSYGSDLTENLRELLWNSLLFCVYELHGMIEAQAIVDENVEYYKSKIITGEAFEMKLE</sequence>
<name>A0ABN7T291_OIKDI</name>
<gene>
    <name evidence="1" type="ORF">OKIOD_LOCUS13011</name>
</gene>
<dbReference type="Proteomes" id="UP001158576">
    <property type="component" value="Chromosome 2"/>
</dbReference>
<evidence type="ECO:0000313" key="1">
    <source>
        <dbReference type="EMBL" id="CAG5109751.1"/>
    </source>
</evidence>
<reference evidence="1 2" key="1">
    <citation type="submission" date="2021-04" db="EMBL/GenBank/DDBJ databases">
        <authorList>
            <person name="Bliznina A."/>
        </authorList>
    </citation>
    <scope>NUCLEOTIDE SEQUENCE [LARGE SCALE GENOMIC DNA]</scope>
</reference>
<proteinExistence type="predicted"/>
<accession>A0ABN7T291</accession>
<protein>
    <submittedName>
        <fullName evidence="1">Oidioi.mRNA.OKI2018_I69.chr2.g4246.t1.cds</fullName>
    </submittedName>
</protein>